<dbReference type="GO" id="GO:0015012">
    <property type="term" value="P:heparan sulfate proteoglycan biosynthetic process"/>
    <property type="evidence" value="ECO:0007669"/>
    <property type="project" value="InterPro"/>
</dbReference>
<dbReference type="PANTHER" id="PTHR13174:SF3">
    <property type="entry name" value="D-GLUCURONYL C5-EPIMERASE"/>
    <property type="match status" value="1"/>
</dbReference>
<gene>
    <name evidence="2" type="ORF">SAMN04515656_103116</name>
</gene>
<dbReference type="InterPro" id="IPR010598">
    <property type="entry name" value="C5-epim_C"/>
</dbReference>
<reference evidence="2 3" key="1">
    <citation type="submission" date="2016-10" db="EMBL/GenBank/DDBJ databases">
        <authorList>
            <person name="de Groot N.N."/>
        </authorList>
    </citation>
    <scope>NUCLEOTIDE SEQUENCE [LARGE SCALE GENOMIC DNA]</scope>
    <source>
        <strain evidence="2 3">SR12</strain>
    </source>
</reference>
<proteinExistence type="predicted"/>
<dbReference type="InterPro" id="IPR012341">
    <property type="entry name" value="6hp_glycosidase-like_sf"/>
</dbReference>
<dbReference type="GO" id="GO:0047464">
    <property type="term" value="F:heparosan-N-sulfate-glucuronate 5-epimerase activity"/>
    <property type="evidence" value="ECO:0007669"/>
    <property type="project" value="InterPro"/>
</dbReference>
<protein>
    <submittedName>
        <fullName evidence="2">D-glucuronyl C5-epimerase C-terminus</fullName>
    </submittedName>
</protein>
<evidence type="ECO:0000313" key="2">
    <source>
        <dbReference type="EMBL" id="SEA08077.1"/>
    </source>
</evidence>
<keyword evidence="3" id="KW-1185">Reference proteome</keyword>
<dbReference type="GO" id="GO:0005975">
    <property type="term" value="P:carbohydrate metabolic process"/>
    <property type="evidence" value="ECO:0007669"/>
    <property type="project" value="InterPro"/>
</dbReference>
<dbReference type="InterPro" id="IPR039721">
    <property type="entry name" value="C5-epimerase"/>
</dbReference>
<dbReference type="STRING" id="81409.SAMN04515656_103116"/>
<dbReference type="AlphaFoldDB" id="A0A1H3Y8S3"/>
<dbReference type="Gene3D" id="1.50.10.10">
    <property type="match status" value="1"/>
</dbReference>
<dbReference type="Pfam" id="PF06662">
    <property type="entry name" value="C5-epim_C"/>
    <property type="match status" value="1"/>
</dbReference>
<organism evidence="2 3">
    <name type="scientific">Eubacterium aggregans</name>
    <dbReference type="NCBI Taxonomy" id="81409"/>
    <lineage>
        <taxon>Bacteria</taxon>
        <taxon>Bacillati</taxon>
        <taxon>Bacillota</taxon>
        <taxon>Clostridia</taxon>
        <taxon>Eubacteriales</taxon>
        <taxon>Eubacteriaceae</taxon>
        <taxon>Eubacterium</taxon>
    </lineage>
</organism>
<dbReference type="Proteomes" id="UP000199394">
    <property type="component" value="Unassembled WGS sequence"/>
</dbReference>
<dbReference type="EMBL" id="FNRK01000003">
    <property type="protein sequence ID" value="SEA08077.1"/>
    <property type="molecule type" value="Genomic_DNA"/>
</dbReference>
<accession>A0A1H3Y8S3</accession>
<evidence type="ECO:0000313" key="3">
    <source>
        <dbReference type="Proteomes" id="UP000199394"/>
    </source>
</evidence>
<evidence type="ECO:0000259" key="1">
    <source>
        <dbReference type="Pfam" id="PF06662"/>
    </source>
</evidence>
<feature type="domain" description="D-glucuronyl C5-epimerase C-terminal" evidence="1">
    <location>
        <begin position="128"/>
        <end position="278"/>
    </location>
</feature>
<name>A0A1H3Y8S3_9FIRM</name>
<sequence length="303" mass="35106">MGISIYNIKKWSKMLTGNSIMHVNQNMGQSFIPGKIEGYFNNLTEKVLKDQNTLRRQEVPITTDEVAGKVHFPIAIFQYGLGAYDLFLQTKEECYLVQFWNCVNWAIANQKNNGSWNNFGFVCPDAPYSSMCQGEGVSLLARAYIVEKNEFILKAAKKAIDFMLLPVEKGGTAKYIEDDLILLEYTNKACVLNGWIFSIFGLYDYVLMTGEKKYKELLDKSIQTLESHIEEFDGGYWSMYDSEGIISSPFYHNLHIAQLEALELVFKNSTFERYKNKFVEYKNNNWNYRKAFIKKVVQKLMEK</sequence>
<dbReference type="InterPro" id="IPR008928">
    <property type="entry name" value="6-hairpin_glycosidase_sf"/>
</dbReference>
<dbReference type="SUPFAM" id="SSF48208">
    <property type="entry name" value="Six-hairpin glycosidases"/>
    <property type="match status" value="1"/>
</dbReference>
<dbReference type="PANTHER" id="PTHR13174">
    <property type="entry name" value="D-GLUCURONYL C5-EPIMERASE"/>
    <property type="match status" value="1"/>
</dbReference>